<evidence type="ECO:0000313" key="1">
    <source>
        <dbReference type="EMBL" id="MDH4573439.1"/>
    </source>
</evidence>
<reference evidence="1" key="2">
    <citation type="submission" date="2017-11" db="EMBL/GenBank/DDBJ databases">
        <authorList>
            <person name="Das S.K."/>
        </authorList>
    </citation>
    <scope>NUCLEOTIDE SEQUENCE</scope>
    <source>
        <strain evidence="1">S4-41</strain>
    </source>
</reference>
<dbReference type="Pfam" id="PF13618">
    <property type="entry name" value="Gluconate_2-dh3"/>
    <property type="match status" value="1"/>
</dbReference>
<dbReference type="InterPro" id="IPR027056">
    <property type="entry name" value="Gluconate_2DH_su3"/>
</dbReference>
<dbReference type="InterPro" id="IPR006311">
    <property type="entry name" value="TAT_signal"/>
</dbReference>
<proteinExistence type="predicted"/>
<dbReference type="PROSITE" id="PS51318">
    <property type="entry name" value="TAT"/>
    <property type="match status" value="1"/>
</dbReference>
<evidence type="ECO:0000313" key="2">
    <source>
        <dbReference type="Proteomes" id="UP001162135"/>
    </source>
</evidence>
<gene>
    <name evidence="1" type="ORF">CUR86_14005</name>
</gene>
<sequence length="238" mass="26017">MTMSSELKNASRRGFIKGSLMMIPAVTVGGGVSLTAAAAEPPANLDDYQPTFFDADEWRFILAACDRLIPSDGEGPGALETNVPIFIDQQMEGKFGHAADWYMKGPFHPGVSPLFGYQSPLAPREVYRKGIAATGRYCQDNHGKGFAALDVDTQTQILTQLEKGEIEFDDVSSGQFFAFLLQNTKEGYFADPIHGGNKHMASWKFIGFPGARASYLEWVEQHNKAYPLGPVSLTGERG</sequence>
<organism evidence="1 2">
    <name type="scientific">Salinicola acroporae</name>
    <dbReference type="NCBI Taxonomy" id="1541440"/>
    <lineage>
        <taxon>Bacteria</taxon>
        <taxon>Pseudomonadati</taxon>
        <taxon>Pseudomonadota</taxon>
        <taxon>Gammaproteobacteria</taxon>
        <taxon>Oceanospirillales</taxon>
        <taxon>Halomonadaceae</taxon>
        <taxon>Salinicola</taxon>
    </lineage>
</organism>
<name>A0ABT6I6Y2_9GAMM</name>
<dbReference type="EMBL" id="PGFS01000001">
    <property type="protein sequence ID" value="MDH4573439.1"/>
    <property type="molecule type" value="Genomic_DNA"/>
</dbReference>
<protein>
    <submittedName>
        <fullName evidence="1">Gluconate 2-dehydrogenase</fullName>
    </submittedName>
</protein>
<comment type="caution">
    <text evidence="1">The sequence shown here is derived from an EMBL/GenBank/DDBJ whole genome shotgun (WGS) entry which is preliminary data.</text>
</comment>
<keyword evidence="2" id="KW-1185">Reference proteome</keyword>
<accession>A0ABT6I6Y2</accession>
<dbReference type="Proteomes" id="UP001162135">
    <property type="component" value="Unassembled WGS sequence"/>
</dbReference>
<reference evidence="1" key="1">
    <citation type="journal article" date="2015" name="Antonie Van Leeuwenhoek">
        <title>Comparative 16S rRNA signatures and multilocus sequence analysis for the genus Salinicola and description of Salinicola acroporae sp. nov., isolated from coral Acropora digitifera.</title>
        <authorList>
            <person name="Lepcha R.T."/>
            <person name="Poddar A."/>
            <person name="Schumann P."/>
            <person name="Das S.K."/>
        </authorList>
    </citation>
    <scope>NUCLEOTIDE SEQUENCE</scope>
    <source>
        <strain evidence="1">S4-41</strain>
    </source>
</reference>